<dbReference type="InterPro" id="IPR025667">
    <property type="entry name" value="SprB_repeat"/>
</dbReference>
<organism evidence="2 3">
    <name type="scientific">Neotamlana sargassicola</name>
    <dbReference type="NCBI Taxonomy" id="2883125"/>
    <lineage>
        <taxon>Bacteria</taxon>
        <taxon>Pseudomonadati</taxon>
        <taxon>Bacteroidota</taxon>
        <taxon>Flavobacteriia</taxon>
        <taxon>Flavobacteriales</taxon>
        <taxon>Flavobacteriaceae</taxon>
        <taxon>Neotamlana</taxon>
    </lineage>
</organism>
<evidence type="ECO:0000313" key="3">
    <source>
        <dbReference type="Proteomes" id="UP001139286"/>
    </source>
</evidence>
<comment type="caution">
    <text evidence="2">The sequence shown here is derived from an EMBL/GenBank/DDBJ whole genome shotgun (WGS) entry which is preliminary data.</text>
</comment>
<feature type="domain" description="MAM" evidence="1">
    <location>
        <begin position="1213"/>
        <end position="1392"/>
    </location>
</feature>
<keyword evidence="3" id="KW-1185">Reference proteome</keyword>
<sequence>MKKNYFFKNFLVMLFALFCLNVMFGQNLVPFSPRYDQAIKGDILLIGNSNVGIHPTNPYNGNDSNDRINAAVHVDIDGDSSTFNSSSADLDVPDDVTCYQVVYAGLYWSAVVNGDDPISDIKFKVPGGSYVDITGTEVYYQNASNNNNSNTYVYYHDVTSMVSALANPEGTYAVANISSLVGRKPNSEGLSAGWSLFVVYQDPLLPSKYITSFDGFTRITSTISETFPVSGFRTIPTGPVRAEFAFSTIEGDRRYSGDYLRLNGNTIDATNSAGTVIRPGNNFFNSTVSYIDPVTNTPELFTARNPNGSNTLGFDAGIISIPNAGNSVIANDATSATISLGSNQDIYYYYFSAFAIEIIAPNIVLTKIVEDEFGNDIRDQEVSLGDELYYTIGFQNTGNDNATNLIIRDILPENVIFNYPTDLGVLPPGVTVQSYDASTREIIFEVDESVVEENDPVTEIRFMVTVVSSCSLLNDACSNIISNQAFSTYQGTINTEFTISDDPSFATNTGCLLTPGATNFLADINCTFEEEVILCGASTTLTAGAGYDSYSWSTSPSGTPVIGTEQTLTVTQTGTYYVHNTATAPCQSIDQVFEVITFGAGVTNPLIPFADEVVVCPNDGKDLPNFYLCGANDTRLIETGITDTTSIIWEKLDESSCTAVANQDCANEDASCTWNQVTTGPDFTIDTDGQYRLTLNYDGGCFNQFYFNVYTNILNPTVTASDIYCTTSGEIRVGGVPTGYEYSIDGTNYQESNVFTVTTAGLYEVFIRQIGVSPNPCIFSVPDVQVRERDFTVSTIINQPLCYGELGSVVLAANDVRPQYFFSVYQGATLVNSVGPINDNNYTFSNLSPGTYTVNVSTEDGCTYSEDIEIINPPELTVTAALTTPLTCTDGEITIYPVGGTPPYSYFINSTTVFQGTPTYTVTSAGTYNIRVVDYNNCSAETSITVEDIEVPTHTVSSTNILCYNDNTGEINFNVADANGFTVDYSIDNGVTYSNSSTFSNLSSGTYSTIVRYTLNGAECLSDTRDITITQPDSALTASSGVSELAGCGPSGEGAVRITNPQGGTPPYEYSFDNQATWVTTNEAYVNPGTYTLYIRDSNGCIYAMPDVVLDSEPVAPTITVGDPDFNCDGSANATVTVNNEDNNTFSYTYYLDGVENTNTTDPKTFLDVSEGSHVITVEYKLEDVPTFSNLLTEDFGYGETNVESPGVDFYIFESQVRPGDGRAAISVNDGEYSVTYNIESPFGAWWNPVDHTSGNRSTFGRYLLVNIGDPSTTAGISLDDNFYKKRITDVIPNQPIRVNLFVANVIRANRNRIEPDLLLAVLDPTTGNIVSSITTGNIPENNQWNEYNIELNPGNNTELDFVVRTNIFGINGNDIAIDDINVFQLPVSCVTEVDFPFVVDSGNAFTADITGVKDVSCSGASDGEITIAVENFDATNGYQYSVDGGATWVTETTSPHTITGLSAAVYDLQIRYDAAADTCEFSFTPEISEPAPITLNVDVTPPTCLDGATLEASSTGGTAAYSYELLEDSTLNLVATFPANGVLANVVAGNYVVRVTDAQGCTTTTPVNITDPTGPTATINVTTGYCYSAGTGVTLEVNTSGGLSPYEYNINGGAFTSNNVFSNLTPGNYDIIVRDSNGCTFALDTETIEPELQLNAAVTKGLDCTTSPDAEIEISYTGGYTPYVSYEVSTDGTTYTAITPTPSASPFTYSVSADGSYYFRITDAENCVAEASVVINPITNPTATETTVNPLCNGDSNGSVQIVASSGTAPYEYNFDSAGFTTTSLYENLSEGTYAYQVRDANGCIYDGSVTLIAPVTLTTTHTVTEFSCNVSNTFESAQITINVPTTGTSPYLYSFNGSNYSATNTLTINDNGSDQTITYSVRDANGCVFSDSVTVTALNPPSDIVFSATTVTCLATTSDVTLTATDGVGVLTYSIQAPASATSNTTGASTGTFTGLAPDTYIFRVTDENNCYYEESFTVLPVTNIVATANLNTDVACFGDSTGAVTFSISNFGGSYSYTLDGGTTVITGQTANSIPLTGLAAGTYTIEVTDEATGCTDTASVTVSQPANALTLSATTTNVYCDDDTSQITVSASGGTPNYTYAAVISGASAPALASYSSNNVVTVDTNSATDLTWDVYVKDNNDCITFTTVTITADAQPTLDPITPQCYVGNDLTINLTGTVSVGTAMYSMGSGFQTSPTFTITAPGTYTFTIQDGNGCTASQTLVVNPQLQANALLTKDITCAAPTDATIDVDISGGSTSYSTFEVSTDSGSTYTAFTPTLSGSSFTYTTTTAGTYMFRITDSAGCEVETNEVIVTTPVNPSITSVVQTAAITCSGESNAAISVTVDNTLGTPPYVINVFNNTTGTDYGTQTAGLAAGNYTITVTDSKGCTDTDTITITEPAPVSLSYTVTPITCGAGGVSLGTITINSVSGGTPNYTYHVTGVNGYDNAIANQTGSSVVFEVVDFGLYEVIITDTNGCTAIVQDILVASPPDDLDISVSAPPADCSTGGSATVAIGTPLTGSGPFHFAIYTGSGMVYTSPTTAPWQDEDSPGQTTFYNLVPGATYTFVVYDEATMCYYYEQADIPIPTNSTLTTSNVVPNNITCTGSADGNVSFDILSSYGVPTDVTYDIRESLSLNPTGISGSASVPANGTISVTNLGPLDFGNYIIVITEDAGATNAGCGVVTTEFNITESAILLSVSASVSENANCNNLGTIIAVGQNGTSPYEYQAVVTGNTPDPSGWGTSNAFNLAGDETYDIYIRDAYGCEQFDTIYLPIDAEPTIDNLATQCYVGSPLPITITGTTYNGNATYSIGGAYQNDPNFTLNTPGTYTLSIQDDNGCIVSTTYTVEPQLQLNADLTKDLDCTITPDGTIVLTPSGGTGVGPYTYEVSINGGVFAVIASDTYTVTTSGTYEFRVTNSQSCQATSNIITVEPLGTPVATEIHTDIRCNGGSDGTITVTASGTEGPYEYSIDGGSTFLTSNVFTGLAPNTYSVVVRDSKSCVSAPVSVTLTEPTIVAASPTLTQGLTCDASNASQAATITVTASGGTSPYTYSFDGGTSFSSNNIYTTNTPGDVFIVVMDSNGCLSATETQNVPTLDPPTDLNFSSTDITCINTTSDVTLTTTGGVMPVSYAILEPASATSNTTGDSTGTYTGLLPDTYLFEVTDANGCTYQESYTVNPVTNITVSGLLVSDVSCNGSTDGEVTFTVSNFSSTYSYSLDGGTTVITAQTANDIVLTGLPTGTHTIDITDEATGCTATSSVTVSEPTTVSLAETSNINANCNTGAQVTVTATGGTSPYTYAFVEDGTTPVAGDYTNSDSAILDPSVNTNWDVYVLDVNNCPAMIDVTITTDPLPTVTLPSFASNQCNLTGDPYTFTVSNTTGIAPFEYSIDGGNSYQTSDTFTVNAPGTYTVTVKDAYGCTATSTNTIEIYNALGVTPELTTVPSCTDDDGVITVNATGGSGTYSYSISPSPATISLSGNVFSGVPSGTYTITVTDDVTMCTNSASVTVEAATPVTFTAASTDVSCNGGSDGTITVDLPASNNNPIYTYEITAPIVVSAQTSNVFTGLTAGTYTVQVNSGRGCVETANVVVNEPNTIMVAAPTVVEYACNTGVNAVNYASITVTNVTGGSSNYTIYEFIKSGNVVQYGANASYTESDFSGGTYTINVYDDNGCVGSTTATISPFTSLESIDVTVDNAITCTNDEDITVTVNSTGPAPTNLEFTVQDIDASGVYGGVYNQTNTTGVFTGLPIGNYSITVVNLDTNCTLETIHYVNDPNTFTLEIDSVVNVTCFSDADGSVDVTFIDRVPTPTDESGAFSYTVFDSTGATVTAGTVANAGPTTISGLASGTYTITANLTNTPYCTVSQNFTIDAPTEALTITETHTEITCISGNNDGSISVVASGGWLDYEYQLETLTGTIIVPYGSETTFEDLIANDYVVSVRDASGCIASVNVVLENPDPIVVTAIPDATTLDCYGDSDGRITVSAIGGQGSNYSYTLNMLSPTVSSSGPQTSPIFEGLVAGTYNVTVTDGYNCVGTSADITITQPDEVMASLVTTTTQTCTTDATLTLSATGGTGSYEYSETSDFAIILGTFASSTTFAVTPGTYQYYVRDANACTSNVSNEITIDPLPDLEIEIDAENATINCYGDQTGVIIATAQGGLGNYIYTLEDSTGNAITPVTQDSPGIFTELPAGIYQVRVNSGDCLETSSLVEITEPDEPLTAVFDVTNVLCAGDNDGMLEIIASGGTGQIKYAISPRLDQFFDTPIFTDLSPGTYQAIVQDELGCFVLYDFTVTEPDFVSISIVPDSIYPEACTGDQDGEFSIEIAGGEMPYSVTLDDVNGSYFTGTATQTQFDFTGLSGGDHIVYVIDSNGCESEWNITFPESVEIIADLEIEYCTNGIDATSNMVMVNVDDTEIDLSEIDYSLDGGSYQTENVFTDLASGTHFITVRHSNTCEEIIDFEIENYNPLAVSLAQGDMNEIVATATGGSGNYEFTLNGDSQGSDNAYFIYASGDYTVTVTDSNGCVATTTAYFEFIDVCIPNYFTPNNDNDLDTWGPGCVGQYPNITFDIFDRYGRKVATLAANDSWDGNYKGKPLPTGDYWYVVKLNDSRDNRSFVGHFTLYR</sequence>
<dbReference type="NCBIfam" id="TIGR04131">
    <property type="entry name" value="Bac_Flav_CTERM"/>
    <property type="match status" value="1"/>
</dbReference>
<name>A0A9X1L801_9FLAO</name>
<dbReference type="Proteomes" id="UP001139286">
    <property type="component" value="Unassembled WGS sequence"/>
</dbReference>
<dbReference type="PROSITE" id="PS50060">
    <property type="entry name" value="MAM_2"/>
    <property type="match status" value="1"/>
</dbReference>
<dbReference type="Pfam" id="PF13573">
    <property type="entry name" value="SprB"/>
    <property type="match status" value="10"/>
</dbReference>
<proteinExistence type="predicted"/>
<dbReference type="InterPro" id="IPR000998">
    <property type="entry name" value="MAM_dom"/>
</dbReference>
<dbReference type="Pfam" id="PF13585">
    <property type="entry name" value="CHU_C"/>
    <property type="match status" value="1"/>
</dbReference>
<gene>
    <name evidence="2" type="ORF">LG651_12365</name>
</gene>
<protein>
    <submittedName>
        <fullName evidence="2">T9SS type B sorting domain-containing protein</fullName>
    </submittedName>
</protein>
<dbReference type="GO" id="GO:0016020">
    <property type="term" value="C:membrane"/>
    <property type="evidence" value="ECO:0007669"/>
    <property type="project" value="InterPro"/>
</dbReference>
<evidence type="ECO:0000313" key="2">
    <source>
        <dbReference type="EMBL" id="MCB4809044.1"/>
    </source>
</evidence>
<accession>A0A9X1L801</accession>
<dbReference type="EMBL" id="JAJAPX010000005">
    <property type="protein sequence ID" value="MCB4809044.1"/>
    <property type="molecule type" value="Genomic_DNA"/>
</dbReference>
<dbReference type="RefSeq" id="WP_226696427.1">
    <property type="nucleotide sequence ID" value="NZ_JAJAPX010000005.1"/>
</dbReference>
<evidence type="ECO:0000259" key="1">
    <source>
        <dbReference type="PROSITE" id="PS50060"/>
    </source>
</evidence>
<reference evidence="2" key="1">
    <citation type="submission" date="2021-10" db="EMBL/GenBank/DDBJ databases">
        <title>Tamlana sargassums sp. nov., and Tamlana laminarinivorans sp. nov., two new bacteria isolated from the brown alga.</title>
        <authorList>
            <person name="Li J."/>
        </authorList>
    </citation>
    <scope>NUCLEOTIDE SEQUENCE</scope>
    <source>
        <strain evidence="2">62-3</strain>
    </source>
</reference>
<dbReference type="InterPro" id="IPR026341">
    <property type="entry name" value="T9SS_type_B"/>
</dbReference>